<name>A0A9W4NKC3_9EURO</name>
<gene>
    <name evidence="2" type="ORF">PSALAMII_LOCUS6279</name>
</gene>
<organism evidence="2 3">
    <name type="scientific">Penicillium salamii</name>
    <dbReference type="NCBI Taxonomy" id="1612424"/>
    <lineage>
        <taxon>Eukaryota</taxon>
        <taxon>Fungi</taxon>
        <taxon>Dikarya</taxon>
        <taxon>Ascomycota</taxon>
        <taxon>Pezizomycotina</taxon>
        <taxon>Eurotiomycetes</taxon>
        <taxon>Eurotiomycetidae</taxon>
        <taxon>Eurotiales</taxon>
        <taxon>Aspergillaceae</taxon>
        <taxon>Penicillium</taxon>
    </lineage>
</organism>
<feature type="compositionally biased region" description="Polar residues" evidence="1">
    <location>
        <begin position="197"/>
        <end position="216"/>
    </location>
</feature>
<dbReference type="EMBL" id="CAJVPG010000276">
    <property type="protein sequence ID" value="CAG8386577.1"/>
    <property type="molecule type" value="Genomic_DNA"/>
</dbReference>
<dbReference type="Gene3D" id="1.10.1170.10">
    <property type="entry name" value="Inhibitor Of Apoptosis Protein (2mihbC-IAP-1), Chain A"/>
    <property type="match status" value="1"/>
</dbReference>
<feature type="compositionally biased region" description="Polar residues" evidence="1">
    <location>
        <begin position="239"/>
        <end position="264"/>
    </location>
</feature>
<comment type="caution">
    <text evidence="2">The sequence shown here is derived from an EMBL/GenBank/DDBJ whole genome shotgun (WGS) entry which is preliminary data.</text>
</comment>
<evidence type="ECO:0000313" key="3">
    <source>
        <dbReference type="Proteomes" id="UP001152649"/>
    </source>
</evidence>
<reference evidence="2" key="1">
    <citation type="submission" date="2021-07" db="EMBL/GenBank/DDBJ databases">
        <authorList>
            <person name="Branca A.L. A."/>
        </authorList>
    </citation>
    <scope>NUCLEOTIDE SEQUENCE</scope>
</reference>
<feature type="compositionally biased region" description="Pro residues" evidence="1">
    <location>
        <begin position="218"/>
        <end position="231"/>
    </location>
</feature>
<proteinExistence type="predicted"/>
<sequence>MSSQHRNTGNGRKPFPILRPPSTTVSNLANPTTPPDRATPHRNVQEEFLISTTYSTIAARALSFQGQVLSGVTPLQLAQNGFHYQPYPSSGGLACCFACQSAKRLDDFRREPFQDTQQLHVGNCIWEVVYGDLKQHLESADILPLSTNAPPPPRQSTPKHHHASTEREPLKKTTTDASTQKTAQSTPTTPTTRVECPNSNVHSRAQPSSATIDSELQTPPPIYSPQPPQPMPSIISSPLTQQTTYSSALQQSIPVTSQSASPTQEPILPAAPILTIEDLHRRFHNKPPPFKLENKISQRSTRQIRNNSASATQSLSRFLVSALPAFSRFLAEVQPKADSCCPSHSHIYHSRAMKAA</sequence>
<dbReference type="SUPFAM" id="SSF57924">
    <property type="entry name" value="Inhibitor of apoptosis (IAP) repeat"/>
    <property type="match status" value="1"/>
</dbReference>
<accession>A0A9W4NKC3</accession>
<feature type="compositionally biased region" description="Polar residues" evidence="1">
    <location>
        <begin position="1"/>
        <end position="10"/>
    </location>
</feature>
<protein>
    <submittedName>
        <fullName evidence="2">Uncharacterized protein</fullName>
    </submittedName>
</protein>
<feature type="region of interest" description="Disordered" evidence="1">
    <location>
        <begin position="143"/>
        <end position="267"/>
    </location>
</feature>
<evidence type="ECO:0000313" key="2">
    <source>
        <dbReference type="EMBL" id="CAG8386577.1"/>
    </source>
</evidence>
<dbReference type="AlphaFoldDB" id="A0A9W4NKC3"/>
<feature type="compositionally biased region" description="Basic and acidic residues" evidence="1">
    <location>
        <begin position="163"/>
        <end position="174"/>
    </location>
</feature>
<dbReference type="OrthoDB" id="6730379at2759"/>
<feature type="compositionally biased region" description="Polar residues" evidence="1">
    <location>
        <begin position="21"/>
        <end position="31"/>
    </location>
</feature>
<dbReference type="Proteomes" id="UP001152649">
    <property type="component" value="Unassembled WGS sequence"/>
</dbReference>
<evidence type="ECO:0000256" key="1">
    <source>
        <dbReference type="SAM" id="MobiDB-lite"/>
    </source>
</evidence>
<feature type="compositionally biased region" description="Low complexity" evidence="1">
    <location>
        <begin position="177"/>
        <end position="192"/>
    </location>
</feature>
<feature type="region of interest" description="Disordered" evidence="1">
    <location>
        <begin position="1"/>
        <end position="40"/>
    </location>
</feature>
<keyword evidence="3" id="KW-1185">Reference proteome</keyword>